<accession>A0A433Q6D3</accession>
<reference evidence="1 2" key="1">
    <citation type="journal article" date="2018" name="New Phytol.">
        <title>Phylogenomics of Endogonaceae and evolution of mycorrhizas within Mucoromycota.</title>
        <authorList>
            <person name="Chang Y."/>
            <person name="Desiro A."/>
            <person name="Na H."/>
            <person name="Sandor L."/>
            <person name="Lipzen A."/>
            <person name="Clum A."/>
            <person name="Barry K."/>
            <person name="Grigoriev I.V."/>
            <person name="Martin F.M."/>
            <person name="Stajich J.E."/>
            <person name="Smith M.E."/>
            <person name="Bonito G."/>
            <person name="Spatafora J.W."/>
        </authorList>
    </citation>
    <scope>NUCLEOTIDE SEQUENCE [LARGE SCALE GENOMIC DNA]</scope>
    <source>
        <strain evidence="1 2">AD002</strain>
    </source>
</reference>
<organism evidence="1 2">
    <name type="scientific">Jimgerdemannia flammicorona</name>
    <dbReference type="NCBI Taxonomy" id="994334"/>
    <lineage>
        <taxon>Eukaryota</taxon>
        <taxon>Fungi</taxon>
        <taxon>Fungi incertae sedis</taxon>
        <taxon>Mucoromycota</taxon>
        <taxon>Mucoromycotina</taxon>
        <taxon>Endogonomycetes</taxon>
        <taxon>Endogonales</taxon>
        <taxon>Endogonaceae</taxon>
        <taxon>Jimgerdemannia</taxon>
    </lineage>
</organism>
<comment type="caution">
    <text evidence="1">The sequence shown here is derived from an EMBL/GenBank/DDBJ whole genome shotgun (WGS) entry which is preliminary data.</text>
</comment>
<proteinExistence type="predicted"/>
<protein>
    <submittedName>
        <fullName evidence="1">Uncharacterized protein</fullName>
    </submittedName>
</protein>
<gene>
    <name evidence="1" type="ORF">BC938DRAFT_472317</name>
</gene>
<evidence type="ECO:0000313" key="2">
    <source>
        <dbReference type="Proteomes" id="UP000274822"/>
    </source>
</evidence>
<dbReference type="AlphaFoldDB" id="A0A433Q6D3"/>
<dbReference type="EMBL" id="RBNJ01013281">
    <property type="protein sequence ID" value="RUS25335.1"/>
    <property type="molecule type" value="Genomic_DNA"/>
</dbReference>
<sequence>MISIGKQRKLGAARKLHRVPSNPHTHFLTCKEVKATLTKRDHTNCLPHSKPDPRHDAPIEPLDTILGVNPLGRCGDGELLGPSDGLDLGLHLNANDFDGLIPAGQRAGGGRRQNLVERGLALGGVDVIATRQTEAGGPVRALTYRHGVHALVDTTDALAAVDVRGDFPGRGLDG</sequence>
<name>A0A433Q6D3_9FUNG</name>
<evidence type="ECO:0000313" key="1">
    <source>
        <dbReference type="EMBL" id="RUS25335.1"/>
    </source>
</evidence>
<dbReference type="Proteomes" id="UP000274822">
    <property type="component" value="Unassembled WGS sequence"/>
</dbReference>
<keyword evidence="2" id="KW-1185">Reference proteome</keyword>